<evidence type="ECO:0000313" key="2">
    <source>
        <dbReference type="EMBL" id="MDY0404704.1"/>
    </source>
</evidence>
<organism evidence="2 3">
    <name type="scientific">Tigheibacillus jepli</name>
    <dbReference type="NCBI Taxonomy" id="3035914"/>
    <lineage>
        <taxon>Bacteria</taxon>
        <taxon>Bacillati</taxon>
        <taxon>Bacillota</taxon>
        <taxon>Bacilli</taxon>
        <taxon>Bacillales</taxon>
        <taxon>Bacillaceae</taxon>
        <taxon>Tigheibacillus</taxon>
    </lineage>
</organism>
<evidence type="ECO:0000259" key="1">
    <source>
        <dbReference type="Pfam" id="PF13358"/>
    </source>
</evidence>
<gene>
    <name evidence="2" type="ORF">P5G51_004175</name>
</gene>
<dbReference type="InterPro" id="IPR038717">
    <property type="entry name" value="Tc1-like_DDE_dom"/>
</dbReference>
<feature type="domain" description="Tc1-like transposase DDE" evidence="1">
    <location>
        <begin position="167"/>
        <end position="316"/>
    </location>
</feature>
<dbReference type="InterPro" id="IPR009057">
    <property type="entry name" value="Homeodomain-like_sf"/>
</dbReference>
<dbReference type="RefSeq" id="WP_306068266.1">
    <property type="nucleotide sequence ID" value="NZ_JAROCA020000001.1"/>
</dbReference>
<dbReference type="SUPFAM" id="SSF46689">
    <property type="entry name" value="Homeodomain-like"/>
    <property type="match status" value="1"/>
</dbReference>
<dbReference type="Proteomes" id="UP001228376">
    <property type="component" value="Unassembled WGS sequence"/>
</dbReference>
<dbReference type="NCBIfam" id="NF033545">
    <property type="entry name" value="transpos_IS630"/>
    <property type="match status" value="1"/>
</dbReference>
<accession>A0ABU5CEE5</accession>
<dbReference type="InterPro" id="IPR047655">
    <property type="entry name" value="Transpos_IS630-like"/>
</dbReference>
<dbReference type="Gene3D" id="3.30.420.10">
    <property type="entry name" value="Ribonuclease H-like superfamily/Ribonuclease H"/>
    <property type="match status" value="1"/>
</dbReference>
<protein>
    <submittedName>
        <fullName evidence="2">IS630 family transposase</fullName>
    </submittedName>
</protein>
<dbReference type="InterPro" id="IPR036397">
    <property type="entry name" value="RNaseH_sf"/>
</dbReference>
<comment type="caution">
    <text evidence="2">The sequence shown here is derived from an EMBL/GenBank/DDBJ whole genome shotgun (WGS) entry which is preliminary data.</text>
</comment>
<name>A0ABU5CEE5_9BACI</name>
<keyword evidence="3" id="KW-1185">Reference proteome</keyword>
<reference evidence="2 3" key="1">
    <citation type="submission" date="2023-10" db="EMBL/GenBank/DDBJ databases">
        <title>179-bfca-hs.</title>
        <authorList>
            <person name="Miliotis G."/>
            <person name="Sengupta P."/>
            <person name="Hameed A."/>
            <person name="Chuvochina M."/>
            <person name="Mcdonagh F."/>
            <person name="Simpson A.C."/>
            <person name="Singh N.K."/>
            <person name="Rekha P.D."/>
            <person name="Raman K."/>
            <person name="Hugenholtz P."/>
            <person name="Venkateswaran K."/>
        </authorList>
    </citation>
    <scope>NUCLEOTIDE SEQUENCE [LARGE SCALE GENOMIC DNA]</scope>
    <source>
        <strain evidence="2 3">179-BFC-A-HS</strain>
    </source>
</reference>
<proteinExistence type="predicted"/>
<sequence length="351" mass="41096">MHHWKNGQRTEYRLKWRAAIIWELAHENKTPAQVAKDLHTTVKTVKKWSNCFEDQRIAGLYDLPRSGAPAKFNVQQRCEVIAIACDRPINYGFHTHPYWTLHILTEAAAHHTQGPKMSRSSIQRTIKHNDLHPQNDEMWLYSKDPNFREKVNDIVSLYLHPPKNAVVICMDEKTGMQALERKVDPQPALPGRRGRFEHEYIRHGTQSLIAGFEITTGDVVAQVRSTRKADDLLAFMEKLAKVYPDQQIIIVWDNLIIHKDSPSGRWRKFNEPHNNRFSFHYTPIHASWVNQVELFFSILHKRCLKWSSFRSEKELKEAVMAFIQHWNEEEGHPFNWTFGGYSMQNEPKEAA</sequence>
<evidence type="ECO:0000313" key="3">
    <source>
        <dbReference type="Proteomes" id="UP001228376"/>
    </source>
</evidence>
<dbReference type="Pfam" id="PF13358">
    <property type="entry name" value="DDE_3"/>
    <property type="match status" value="1"/>
</dbReference>
<dbReference type="Pfam" id="PF13565">
    <property type="entry name" value="HTH_32"/>
    <property type="match status" value="1"/>
</dbReference>
<dbReference type="EMBL" id="JAROCA020000001">
    <property type="protein sequence ID" value="MDY0404704.1"/>
    <property type="molecule type" value="Genomic_DNA"/>
</dbReference>